<keyword evidence="2" id="KW-1185">Reference proteome</keyword>
<dbReference type="Proteomes" id="UP000053859">
    <property type="component" value="Unassembled WGS sequence"/>
</dbReference>
<name>A0A0K8PDL1_STRAJ</name>
<accession>A0A0K8PDL1</accession>
<dbReference type="EMBL" id="DF968187">
    <property type="protein sequence ID" value="GAP45469.1"/>
    <property type="molecule type" value="Genomic_DNA"/>
</dbReference>
<organism evidence="1 2">
    <name type="scientific">Streptomyces azureus</name>
    <dbReference type="NCBI Taxonomy" id="146537"/>
    <lineage>
        <taxon>Bacteria</taxon>
        <taxon>Bacillati</taxon>
        <taxon>Actinomycetota</taxon>
        <taxon>Actinomycetes</taxon>
        <taxon>Kitasatosporales</taxon>
        <taxon>Streptomycetaceae</taxon>
        <taxon>Streptomyces</taxon>
    </lineage>
</organism>
<proteinExistence type="predicted"/>
<reference evidence="1" key="1">
    <citation type="journal article" date="2015" name="Genome Announc.">
        <title>Draft Genome Sequence of Thiostrepton-Producing Streptomyces azureus ATCC 14921.</title>
        <authorList>
            <person name="Sakihara K."/>
            <person name="Maeda J."/>
            <person name="Tashiro K."/>
            <person name="Fujino Y."/>
            <person name="Kuhara S."/>
            <person name="Ohshima T."/>
            <person name="Ogata S."/>
            <person name="Doi K."/>
        </authorList>
    </citation>
    <scope>NUCLEOTIDE SEQUENCE [LARGE SCALE GENOMIC DNA]</scope>
    <source>
        <strain evidence="1">ATCC14921</strain>
    </source>
</reference>
<dbReference type="PATRIC" id="fig|146537.3.peg.213"/>
<gene>
    <name evidence="1" type="ORF">SAZU_0199</name>
</gene>
<dbReference type="AlphaFoldDB" id="A0A0K8PDL1"/>
<evidence type="ECO:0000313" key="1">
    <source>
        <dbReference type="EMBL" id="GAP45469.1"/>
    </source>
</evidence>
<protein>
    <submittedName>
        <fullName evidence="1">Uncharacterized protein</fullName>
    </submittedName>
</protein>
<sequence length="84" mass="9068">MEGIHARSPLDKGKSYQLAVVCTGTGKAQMTLKYGNVEKREMLTCDGAPPYWRISDSPGQLTLDVDAAGNSTGAAAWRISRVRL</sequence>
<evidence type="ECO:0000313" key="2">
    <source>
        <dbReference type="Proteomes" id="UP000053859"/>
    </source>
</evidence>